<keyword evidence="4 6" id="KW-0808">Transferase</keyword>
<evidence type="ECO:0000259" key="7">
    <source>
        <dbReference type="Pfam" id="PF00590"/>
    </source>
</evidence>
<dbReference type="HAMAP" id="MF_01877">
    <property type="entry name" value="16SrRNA_methyltr_I"/>
    <property type="match status" value="1"/>
</dbReference>
<evidence type="ECO:0000313" key="9">
    <source>
        <dbReference type="EMBL" id="OOS20191.1"/>
    </source>
</evidence>
<dbReference type="InterPro" id="IPR014776">
    <property type="entry name" value="4pyrrole_Mease_sub2"/>
</dbReference>
<dbReference type="FunFam" id="3.40.1010.10:FF:000002">
    <property type="entry name" value="Ribosomal RNA small subunit methyltransferase I"/>
    <property type="match status" value="1"/>
</dbReference>
<dbReference type="SUPFAM" id="SSF53790">
    <property type="entry name" value="Tetrapyrrole methylase"/>
    <property type="match status" value="1"/>
</dbReference>
<keyword evidence="1 6" id="KW-0963">Cytoplasm</keyword>
<dbReference type="InterPro" id="IPR008189">
    <property type="entry name" value="rRNA_ssu_MeTfrase_I"/>
</dbReference>
<feature type="domain" description="Tetrapyrrole methylase" evidence="7">
    <location>
        <begin position="16"/>
        <end position="215"/>
    </location>
</feature>
<dbReference type="GO" id="GO:0070677">
    <property type="term" value="F:rRNA (cytosine-2'-O-)-methyltransferase activity"/>
    <property type="evidence" value="ECO:0007669"/>
    <property type="project" value="UniProtKB-UniRule"/>
</dbReference>
<dbReference type="InterPro" id="IPR000878">
    <property type="entry name" value="4pyrrol_Mease"/>
</dbReference>
<evidence type="ECO:0000256" key="4">
    <source>
        <dbReference type="ARBA" id="ARBA00022679"/>
    </source>
</evidence>
<dbReference type="Pfam" id="PF23016">
    <property type="entry name" value="RsmI_C"/>
    <property type="match status" value="1"/>
</dbReference>
<dbReference type="PANTHER" id="PTHR46111:SF1">
    <property type="entry name" value="RIBOSOMAL RNA SMALL SUBUNIT METHYLTRANSFERASE I"/>
    <property type="match status" value="1"/>
</dbReference>
<evidence type="ECO:0000256" key="3">
    <source>
        <dbReference type="ARBA" id="ARBA00022603"/>
    </source>
</evidence>
<comment type="function">
    <text evidence="6">Catalyzes the 2'-O-methylation of the ribose of cytidine 1402 (C1402) in 16S rRNA.</text>
</comment>
<dbReference type="Gene3D" id="3.40.1010.10">
    <property type="entry name" value="Cobalt-precorrin-4 Transmethylase, Domain 1"/>
    <property type="match status" value="1"/>
</dbReference>
<evidence type="ECO:0000313" key="10">
    <source>
        <dbReference type="Proteomes" id="UP000191094"/>
    </source>
</evidence>
<gene>
    <name evidence="6" type="primary">rsmI</name>
    <name evidence="9" type="ORF">B0682_07245</name>
</gene>
<keyword evidence="10" id="KW-1185">Reference proteome</keyword>
<comment type="similarity">
    <text evidence="6">Belongs to the methyltransferase superfamily. RsmI family.</text>
</comment>
<comment type="caution">
    <text evidence="9">The sequence shown here is derived from an EMBL/GenBank/DDBJ whole genome shotgun (WGS) entry which is preliminary data.</text>
</comment>
<name>A0A1T0CDG7_9GAMM</name>
<dbReference type="STRING" id="90241.B0682_07245"/>
<dbReference type="Gene3D" id="3.30.950.10">
    <property type="entry name" value="Methyltransferase, Cobalt-precorrin-4 Transmethylase, Domain 2"/>
    <property type="match status" value="1"/>
</dbReference>
<dbReference type="OrthoDB" id="9809084at2"/>
<keyword evidence="2 6" id="KW-0698">rRNA processing</keyword>
<dbReference type="InterPro" id="IPR014777">
    <property type="entry name" value="4pyrrole_Mease_sub1"/>
</dbReference>
<dbReference type="GO" id="GO:0005737">
    <property type="term" value="C:cytoplasm"/>
    <property type="evidence" value="ECO:0007669"/>
    <property type="project" value="UniProtKB-SubCell"/>
</dbReference>
<dbReference type="InterPro" id="IPR035996">
    <property type="entry name" value="4pyrrol_Methylase_sf"/>
</dbReference>
<dbReference type="InterPro" id="IPR053910">
    <property type="entry name" value="RsmI_HTH"/>
</dbReference>
<dbReference type="PIRSF" id="PIRSF005917">
    <property type="entry name" value="MTase_YraL"/>
    <property type="match status" value="1"/>
</dbReference>
<protein>
    <recommendedName>
        <fullName evidence="6">Ribosomal RNA small subunit methyltransferase I</fullName>
        <ecNumber evidence="6">2.1.1.198</ecNumber>
    </recommendedName>
    <alternativeName>
        <fullName evidence="6">16S rRNA 2'-O-ribose C1402 methyltransferase</fullName>
    </alternativeName>
    <alternativeName>
        <fullName evidence="6">rRNA (cytidine-2'-O-)-methyltransferase RsmI</fullName>
    </alternativeName>
</protein>
<keyword evidence="3 6" id="KW-0489">Methyltransferase</keyword>
<dbReference type="AlphaFoldDB" id="A0A1T0CDG7"/>
<evidence type="ECO:0000259" key="8">
    <source>
        <dbReference type="Pfam" id="PF23016"/>
    </source>
</evidence>
<comment type="subcellular location">
    <subcellularLocation>
        <location evidence="6">Cytoplasm</location>
    </subcellularLocation>
</comment>
<dbReference type="EC" id="2.1.1.198" evidence="6"/>
<evidence type="ECO:0000256" key="1">
    <source>
        <dbReference type="ARBA" id="ARBA00022490"/>
    </source>
</evidence>
<dbReference type="PANTHER" id="PTHR46111">
    <property type="entry name" value="RIBOSOMAL RNA SMALL SUBUNIT METHYLTRANSFERASE I"/>
    <property type="match status" value="1"/>
</dbReference>
<feature type="domain" description="RsmI HTH" evidence="8">
    <location>
        <begin position="243"/>
        <end position="287"/>
    </location>
</feature>
<evidence type="ECO:0000256" key="2">
    <source>
        <dbReference type="ARBA" id="ARBA00022552"/>
    </source>
</evidence>
<evidence type="ECO:0000256" key="6">
    <source>
        <dbReference type="HAMAP-Rule" id="MF_01877"/>
    </source>
</evidence>
<keyword evidence="5 6" id="KW-0949">S-adenosyl-L-methionine</keyword>
<organism evidence="9 10">
    <name type="scientific">Lwoffella lincolnii</name>
    <dbReference type="NCBI Taxonomy" id="90241"/>
    <lineage>
        <taxon>Bacteria</taxon>
        <taxon>Pseudomonadati</taxon>
        <taxon>Pseudomonadota</taxon>
        <taxon>Gammaproteobacteria</taxon>
        <taxon>Moraxellales</taxon>
        <taxon>Moraxellaceae</taxon>
        <taxon>Lwoffella</taxon>
    </lineage>
</organism>
<dbReference type="NCBIfam" id="TIGR00096">
    <property type="entry name" value="16S rRNA (cytidine(1402)-2'-O)-methyltransferase"/>
    <property type="match status" value="1"/>
</dbReference>
<dbReference type="FunFam" id="3.30.950.10:FF:000002">
    <property type="entry name" value="Ribosomal RNA small subunit methyltransferase I"/>
    <property type="match status" value="1"/>
</dbReference>
<dbReference type="RefSeq" id="WP_078307821.1">
    <property type="nucleotide sequence ID" value="NZ_CP147511.1"/>
</dbReference>
<dbReference type="InterPro" id="IPR018063">
    <property type="entry name" value="SAM_MeTrfase_RsmI_CS"/>
</dbReference>
<dbReference type="PROSITE" id="PS01296">
    <property type="entry name" value="RSMI"/>
    <property type="match status" value="1"/>
</dbReference>
<evidence type="ECO:0000256" key="5">
    <source>
        <dbReference type="ARBA" id="ARBA00022691"/>
    </source>
</evidence>
<comment type="catalytic activity">
    <reaction evidence="6">
        <text>cytidine(1402) in 16S rRNA + S-adenosyl-L-methionine = 2'-O-methylcytidine(1402) in 16S rRNA + S-adenosyl-L-homocysteine + H(+)</text>
        <dbReference type="Rhea" id="RHEA:42924"/>
        <dbReference type="Rhea" id="RHEA-COMP:10285"/>
        <dbReference type="Rhea" id="RHEA-COMP:10286"/>
        <dbReference type="ChEBI" id="CHEBI:15378"/>
        <dbReference type="ChEBI" id="CHEBI:57856"/>
        <dbReference type="ChEBI" id="CHEBI:59789"/>
        <dbReference type="ChEBI" id="CHEBI:74495"/>
        <dbReference type="ChEBI" id="CHEBI:82748"/>
        <dbReference type="EC" id="2.1.1.198"/>
    </reaction>
</comment>
<dbReference type="Pfam" id="PF00590">
    <property type="entry name" value="TP_methylase"/>
    <property type="match status" value="1"/>
</dbReference>
<dbReference type="Proteomes" id="UP000191094">
    <property type="component" value="Unassembled WGS sequence"/>
</dbReference>
<dbReference type="EMBL" id="MUYT01000009">
    <property type="protein sequence ID" value="OOS20191.1"/>
    <property type="molecule type" value="Genomic_DNA"/>
</dbReference>
<dbReference type="CDD" id="cd11648">
    <property type="entry name" value="RsmI"/>
    <property type="match status" value="1"/>
</dbReference>
<reference evidence="9 10" key="1">
    <citation type="submission" date="2017-02" db="EMBL/GenBank/DDBJ databases">
        <title>Draft genome sequence of Moraxella lincolnii CCUG 9405T type strain.</title>
        <authorList>
            <person name="Salva-Serra F."/>
            <person name="Engstrom-Jakobsson H."/>
            <person name="Thorell K."/>
            <person name="Jaen-Luchoro D."/>
            <person name="Gonzales-Siles L."/>
            <person name="Karlsson R."/>
            <person name="Yazdan S."/>
            <person name="Boulund F."/>
            <person name="Johnning A."/>
            <person name="Engstrand L."/>
            <person name="Kristiansson E."/>
            <person name="Moore E."/>
        </authorList>
    </citation>
    <scope>NUCLEOTIDE SEQUENCE [LARGE SCALE GENOMIC DNA]</scope>
    <source>
        <strain evidence="9 10">CCUG 9405</strain>
    </source>
</reference>
<accession>A0A1T0CDG7</accession>
<proteinExistence type="inferred from homology"/>
<sequence length="290" mass="31731">MTNQQTPTQGIPAQGTLYIVATPIGNLSDITAHAINCLKTADFIACEDTRTSSKLLNHFNITSKTIAYHDHNANSQTSKLIELLQQGNTIALISDAGTPLISDPGFRLVKACHDNGIKTSPVAGACAAIMALSVAGLPSDKFYFYGFLPAKTSGRQSELTKLQNMNATMIFYEAPHRIIDCVTDLMAVLGKEREVTFCREMSKTFETIHHTTLAGLSDFIQADNHQQKGEMVLVVAGANKPTDDVAKHDKLLTRLLQDLSIKKAAQLASDITGIRKNVLYERMLRLQKQT</sequence>